<dbReference type="SUPFAM" id="SSF53756">
    <property type="entry name" value="UDP-Glycosyltransferase/glycogen phosphorylase"/>
    <property type="match status" value="1"/>
</dbReference>
<gene>
    <name evidence="2" type="ORF">POM88_017541</name>
</gene>
<reference evidence="2" key="1">
    <citation type="submission" date="2023-02" db="EMBL/GenBank/DDBJ databases">
        <title>Genome of toxic invasive species Heracleum sosnowskyi carries increased number of genes despite the absence of recent whole-genome duplications.</title>
        <authorList>
            <person name="Schelkunov M."/>
            <person name="Shtratnikova V."/>
            <person name="Makarenko M."/>
            <person name="Klepikova A."/>
            <person name="Omelchenko D."/>
            <person name="Novikova G."/>
            <person name="Obukhova E."/>
            <person name="Bogdanov V."/>
            <person name="Penin A."/>
            <person name="Logacheva M."/>
        </authorList>
    </citation>
    <scope>NUCLEOTIDE SEQUENCE</scope>
    <source>
        <strain evidence="2">Hsosn_3</strain>
        <tissue evidence="2">Leaf</tissue>
    </source>
</reference>
<keyword evidence="1" id="KW-0808">Transferase</keyword>
<reference evidence="2" key="2">
    <citation type="submission" date="2023-05" db="EMBL/GenBank/DDBJ databases">
        <authorList>
            <person name="Schelkunov M.I."/>
        </authorList>
    </citation>
    <scope>NUCLEOTIDE SEQUENCE</scope>
    <source>
        <strain evidence="2">Hsosn_3</strain>
        <tissue evidence="2">Leaf</tissue>
    </source>
</reference>
<dbReference type="EMBL" id="JAUIZM010000004">
    <property type="protein sequence ID" value="KAK1389363.1"/>
    <property type="molecule type" value="Genomic_DNA"/>
</dbReference>
<proteinExistence type="predicted"/>
<dbReference type="PANTHER" id="PTHR48046:SF4">
    <property type="entry name" value="GLYCOSYLTRANSFERASE"/>
    <property type="match status" value="1"/>
</dbReference>
<dbReference type="AlphaFoldDB" id="A0AAD8IQI9"/>
<protein>
    <submittedName>
        <fullName evidence="2">Glucosyltransferase</fullName>
    </submittedName>
</protein>
<dbReference type="Gene3D" id="3.40.50.2000">
    <property type="entry name" value="Glycogen Phosphorylase B"/>
    <property type="match status" value="1"/>
</dbReference>
<keyword evidence="3" id="KW-1185">Reference proteome</keyword>
<evidence type="ECO:0000256" key="1">
    <source>
        <dbReference type="ARBA" id="ARBA00022676"/>
    </source>
</evidence>
<name>A0AAD8IQI9_9APIA</name>
<evidence type="ECO:0000313" key="3">
    <source>
        <dbReference type="Proteomes" id="UP001237642"/>
    </source>
</evidence>
<dbReference type="PANTHER" id="PTHR48046">
    <property type="entry name" value="UDP-GLYCOSYLTRANSFERASE 72E1"/>
    <property type="match status" value="1"/>
</dbReference>
<dbReference type="GO" id="GO:0016757">
    <property type="term" value="F:glycosyltransferase activity"/>
    <property type="evidence" value="ECO:0007669"/>
    <property type="project" value="UniProtKB-KW"/>
</dbReference>
<organism evidence="2 3">
    <name type="scientific">Heracleum sosnowskyi</name>
    <dbReference type="NCBI Taxonomy" id="360622"/>
    <lineage>
        <taxon>Eukaryota</taxon>
        <taxon>Viridiplantae</taxon>
        <taxon>Streptophyta</taxon>
        <taxon>Embryophyta</taxon>
        <taxon>Tracheophyta</taxon>
        <taxon>Spermatophyta</taxon>
        <taxon>Magnoliopsida</taxon>
        <taxon>eudicotyledons</taxon>
        <taxon>Gunneridae</taxon>
        <taxon>Pentapetalae</taxon>
        <taxon>asterids</taxon>
        <taxon>campanulids</taxon>
        <taxon>Apiales</taxon>
        <taxon>Apiaceae</taxon>
        <taxon>Apioideae</taxon>
        <taxon>apioid superclade</taxon>
        <taxon>Tordylieae</taxon>
        <taxon>Tordyliinae</taxon>
        <taxon>Heracleum</taxon>
    </lineage>
</organism>
<dbReference type="Proteomes" id="UP001237642">
    <property type="component" value="Unassembled WGS sequence"/>
</dbReference>
<comment type="caution">
    <text evidence="2">The sequence shown here is derived from an EMBL/GenBank/DDBJ whole genome shotgun (WGS) entry which is preliminary data.</text>
</comment>
<keyword evidence="1" id="KW-0328">Glycosyltransferase</keyword>
<evidence type="ECO:0000313" key="2">
    <source>
        <dbReference type="EMBL" id="KAK1389363.1"/>
    </source>
</evidence>
<accession>A0AAD8IQI9</accession>
<sequence>MARAQEVTKPHIAFLPSPGIGHLVPLLEFAKHLVIHHNVHVSFLVMNTQKEAPVVQQQLLHPSTLPADLHVIDLPPVNISSCVDSETSVVTQLMYICQESIKHLGATLTELNLPKALIIDIFTTDAFFVCKELGIPVYSFFTSTTELLALSFYLPKLDKECVELPELQVPGCKSIDRDDHPANLLKMKDDMIKLTMVTGIFVNTWDDLESKSCGLAALK</sequence>